<gene>
    <name evidence="2" type="ORF">KTS37_04575</name>
</gene>
<feature type="transmembrane region" description="Helical" evidence="1">
    <location>
        <begin position="120"/>
        <end position="145"/>
    </location>
</feature>
<dbReference type="Proteomes" id="UP001166304">
    <property type="component" value="Unassembled WGS sequence"/>
</dbReference>
<keyword evidence="1" id="KW-0812">Transmembrane</keyword>
<feature type="transmembrane region" description="Helical" evidence="1">
    <location>
        <begin position="257"/>
        <end position="279"/>
    </location>
</feature>
<dbReference type="RefSeq" id="WP_162411677.1">
    <property type="nucleotide sequence ID" value="NZ_JAHQXE010000001.1"/>
</dbReference>
<protein>
    <submittedName>
        <fullName evidence="2">Uncharacterized protein</fullName>
    </submittedName>
</protein>
<evidence type="ECO:0000256" key="1">
    <source>
        <dbReference type="SAM" id="Phobius"/>
    </source>
</evidence>
<feature type="transmembrane region" description="Helical" evidence="1">
    <location>
        <begin position="193"/>
        <end position="212"/>
    </location>
</feature>
<feature type="transmembrane region" description="Helical" evidence="1">
    <location>
        <begin position="12"/>
        <end position="31"/>
    </location>
</feature>
<feature type="transmembrane region" description="Helical" evidence="1">
    <location>
        <begin position="157"/>
        <end position="181"/>
    </location>
</feature>
<feature type="transmembrane region" description="Helical" evidence="1">
    <location>
        <begin position="224"/>
        <end position="251"/>
    </location>
</feature>
<dbReference type="AlphaFoldDB" id="A0AA41KJN3"/>
<organism evidence="2 3">
    <name type="scientific">Haloarcula salina</name>
    <dbReference type="NCBI Taxonomy" id="1429914"/>
    <lineage>
        <taxon>Archaea</taxon>
        <taxon>Methanobacteriati</taxon>
        <taxon>Methanobacteriota</taxon>
        <taxon>Stenosarchaea group</taxon>
        <taxon>Halobacteria</taxon>
        <taxon>Halobacteriales</taxon>
        <taxon>Haloarculaceae</taxon>
        <taxon>Haloarcula</taxon>
    </lineage>
</organism>
<feature type="transmembrane region" description="Helical" evidence="1">
    <location>
        <begin position="91"/>
        <end position="114"/>
    </location>
</feature>
<sequence length="291" mass="30983">MAPQDTLSTRKHALVAALQWGLVQTFILDTLGRLLRNYYRATSDAFFPPDWVMSLQLAAPLGLLIGGIGGYRWVTSGRAVASPSAHRNRVVFVGALVAGWAVAIVPEIALQWLLGDRLFSIPYFVIPTLTAVSVFVGSYLLAYRVGTDWYHRWRPRLLGAIQGAVVGMLVGLTGFVVYGQYLIATQDNYSLDGGPGIVAAVCLGAIIGSVLTDTDQAGTRSAEFIALLIPSLFASNILTGLGIVALSVIGIPTLGSGSMLVPVLAPVLLSLGVASYLAYGAHTMLHRRFVN</sequence>
<accession>A0AA41KJN3</accession>
<proteinExistence type="predicted"/>
<keyword evidence="1" id="KW-1133">Transmembrane helix</keyword>
<evidence type="ECO:0000313" key="2">
    <source>
        <dbReference type="EMBL" id="MBV0901059.1"/>
    </source>
</evidence>
<keyword evidence="1" id="KW-0472">Membrane</keyword>
<feature type="transmembrane region" description="Helical" evidence="1">
    <location>
        <begin position="51"/>
        <end position="71"/>
    </location>
</feature>
<keyword evidence="3" id="KW-1185">Reference proteome</keyword>
<comment type="caution">
    <text evidence="2">The sequence shown here is derived from an EMBL/GenBank/DDBJ whole genome shotgun (WGS) entry which is preliminary data.</text>
</comment>
<reference evidence="2" key="1">
    <citation type="submission" date="2021-06" db="EMBL/GenBank/DDBJ databases">
        <title>New haloarchaea isolates fom saline soil.</title>
        <authorList>
            <person name="Duran-Viseras A."/>
            <person name="Sanchez-Porro C.S."/>
            <person name="Ventosa A."/>
        </authorList>
    </citation>
    <scope>NUCLEOTIDE SEQUENCE</scope>
    <source>
        <strain evidence="2">JCM 18369</strain>
    </source>
</reference>
<name>A0AA41KJN3_9EURY</name>
<dbReference type="EMBL" id="JAHQXE010000001">
    <property type="protein sequence ID" value="MBV0901059.1"/>
    <property type="molecule type" value="Genomic_DNA"/>
</dbReference>
<evidence type="ECO:0000313" key="3">
    <source>
        <dbReference type="Proteomes" id="UP001166304"/>
    </source>
</evidence>